<dbReference type="EMBL" id="FNNZ01000015">
    <property type="protein sequence ID" value="SDX15531.1"/>
    <property type="molecule type" value="Genomic_DNA"/>
</dbReference>
<accession>A0A1H2ZDS3</accession>
<dbReference type="Proteomes" id="UP000198816">
    <property type="component" value="Unassembled WGS sequence"/>
</dbReference>
<protein>
    <submittedName>
        <fullName evidence="1">Uncharacterized protein</fullName>
    </submittedName>
</protein>
<dbReference type="STRING" id="1058.SAMN05421783_11582"/>
<organism evidence="1 2">
    <name type="scientific">Thiocapsa roseopersicina</name>
    <dbReference type="NCBI Taxonomy" id="1058"/>
    <lineage>
        <taxon>Bacteria</taxon>
        <taxon>Pseudomonadati</taxon>
        <taxon>Pseudomonadota</taxon>
        <taxon>Gammaproteobacteria</taxon>
        <taxon>Chromatiales</taxon>
        <taxon>Chromatiaceae</taxon>
        <taxon>Thiocapsa</taxon>
    </lineage>
</organism>
<name>A0A1H2ZDS3_THIRO</name>
<dbReference type="AlphaFoldDB" id="A0A1H2ZDS3"/>
<dbReference type="OrthoDB" id="5770763at2"/>
<evidence type="ECO:0000313" key="2">
    <source>
        <dbReference type="Proteomes" id="UP000198816"/>
    </source>
</evidence>
<evidence type="ECO:0000313" key="1">
    <source>
        <dbReference type="EMBL" id="SDX15531.1"/>
    </source>
</evidence>
<reference evidence="2" key="1">
    <citation type="submission" date="2016-10" db="EMBL/GenBank/DDBJ databases">
        <authorList>
            <person name="Varghese N."/>
            <person name="Submissions S."/>
        </authorList>
    </citation>
    <scope>NUCLEOTIDE SEQUENCE [LARGE SCALE GENOMIC DNA]</scope>
    <source>
        <strain evidence="2">DSM 217</strain>
    </source>
</reference>
<proteinExistence type="predicted"/>
<gene>
    <name evidence="1" type="ORF">SAMN05421783_11582</name>
</gene>
<sequence>MTDSENDLDSMSIDLKGSEISSIDLEGGRLSLRFSRAYLVKTMTGSSERTRWQQAGDLVIDGVEETSTIPSGPLVCGGGDIEENIFTYRDMIPIPLESRGHARCVLKFEGVADPFVAQGRAIRLDMRETPKYIEHLR</sequence>
<keyword evidence="2" id="KW-1185">Reference proteome</keyword>